<feature type="domain" description="Peptidase M50" evidence="14">
    <location>
        <begin position="113"/>
        <end position="187"/>
    </location>
</feature>
<dbReference type="Pfam" id="PF02163">
    <property type="entry name" value="Peptidase_M50"/>
    <property type="match status" value="1"/>
</dbReference>
<evidence type="ECO:0000256" key="11">
    <source>
        <dbReference type="ARBA" id="ARBA00023049"/>
    </source>
</evidence>
<keyword evidence="11 15" id="KW-0482">Metalloprotease</keyword>
<comment type="similarity">
    <text evidence="3">Belongs to the peptidase M50B family.</text>
</comment>
<gene>
    <name evidence="15" type="ORF">MNBD_GAMMA09-1409</name>
</gene>
<organism evidence="15">
    <name type="scientific">hydrothermal vent metagenome</name>
    <dbReference type="NCBI Taxonomy" id="652676"/>
    <lineage>
        <taxon>unclassified sequences</taxon>
        <taxon>metagenomes</taxon>
        <taxon>ecological metagenomes</taxon>
    </lineage>
</organism>
<dbReference type="GO" id="GO:0046872">
    <property type="term" value="F:metal ion binding"/>
    <property type="evidence" value="ECO:0007669"/>
    <property type="project" value="UniProtKB-KW"/>
</dbReference>
<evidence type="ECO:0000256" key="12">
    <source>
        <dbReference type="ARBA" id="ARBA00023136"/>
    </source>
</evidence>
<evidence type="ECO:0000259" key="14">
    <source>
        <dbReference type="Pfam" id="PF02163"/>
    </source>
</evidence>
<feature type="transmembrane region" description="Helical" evidence="13">
    <location>
        <begin position="129"/>
        <end position="150"/>
    </location>
</feature>
<evidence type="ECO:0000256" key="1">
    <source>
        <dbReference type="ARBA" id="ARBA00001947"/>
    </source>
</evidence>
<keyword evidence="4" id="KW-1003">Cell membrane</keyword>
<dbReference type="GO" id="GO:0006508">
    <property type="term" value="P:proteolysis"/>
    <property type="evidence" value="ECO:0007669"/>
    <property type="project" value="UniProtKB-KW"/>
</dbReference>
<dbReference type="GO" id="GO:0008237">
    <property type="term" value="F:metallopeptidase activity"/>
    <property type="evidence" value="ECO:0007669"/>
    <property type="project" value="UniProtKB-KW"/>
</dbReference>
<keyword evidence="6 13" id="KW-0812">Transmembrane</keyword>
<protein>
    <submittedName>
        <fullName evidence="15">FIG004556: membrane metalloprotease</fullName>
    </submittedName>
</protein>
<dbReference type="AlphaFoldDB" id="A0A3B0XQ77"/>
<evidence type="ECO:0000256" key="2">
    <source>
        <dbReference type="ARBA" id="ARBA00004651"/>
    </source>
</evidence>
<proteinExistence type="inferred from homology"/>
<keyword evidence="5 15" id="KW-0645">Protease</keyword>
<dbReference type="CDD" id="cd06158">
    <property type="entry name" value="S2P-M50_like_1"/>
    <property type="match status" value="1"/>
</dbReference>
<feature type="transmembrane region" description="Helical" evidence="13">
    <location>
        <begin position="180"/>
        <end position="200"/>
    </location>
</feature>
<keyword evidence="9" id="KW-0862">Zinc</keyword>
<name>A0A3B0XQ77_9ZZZZ</name>
<dbReference type="PANTHER" id="PTHR35864:SF1">
    <property type="entry name" value="ZINC METALLOPROTEASE YWHC-RELATED"/>
    <property type="match status" value="1"/>
</dbReference>
<feature type="transmembrane region" description="Helical" evidence="13">
    <location>
        <begin position="54"/>
        <end position="73"/>
    </location>
</feature>
<evidence type="ECO:0000256" key="3">
    <source>
        <dbReference type="ARBA" id="ARBA00007931"/>
    </source>
</evidence>
<keyword evidence="7" id="KW-0479">Metal-binding</keyword>
<dbReference type="InterPro" id="IPR044537">
    <property type="entry name" value="Rip2-like"/>
</dbReference>
<dbReference type="PANTHER" id="PTHR35864">
    <property type="entry name" value="ZINC METALLOPROTEASE MJ0611-RELATED"/>
    <property type="match status" value="1"/>
</dbReference>
<feature type="transmembrane region" description="Helical" evidence="13">
    <location>
        <begin position="93"/>
        <end position="117"/>
    </location>
</feature>
<evidence type="ECO:0000256" key="4">
    <source>
        <dbReference type="ARBA" id="ARBA00022475"/>
    </source>
</evidence>
<evidence type="ECO:0000256" key="10">
    <source>
        <dbReference type="ARBA" id="ARBA00022989"/>
    </source>
</evidence>
<dbReference type="InterPro" id="IPR052348">
    <property type="entry name" value="Metallopeptidase_M50B"/>
</dbReference>
<keyword evidence="12 13" id="KW-0472">Membrane</keyword>
<evidence type="ECO:0000256" key="13">
    <source>
        <dbReference type="SAM" id="Phobius"/>
    </source>
</evidence>
<reference evidence="15" key="1">
    <citation type="submission" date="2018-06" db="EMBL/GenBank/DDBJ databases">
        <authorList>
            <person name="Zhirakovskaya E."/>
        </authorList>
    </citation>
    <scope>NUCLEOTIDE SEQUENCE</scope>
</reference>
<evidence type="ECO:0000256" key="5">
    <source>
        <dbReference type="ARBA" id="ARBA00022670"/>
    </source>
</evidence>
<accession>A0A3B0XQ77</accession>
<dbReference type="GO" id="GO:0005886">
    <property type="term" value="C:plasma membrane"/>
    <property type="evidence" value="ECO:0007669"/>
    <property type="project" value="UniProtKB-SubCell"/>
</dbReference>
<keyword evidence="10 13" id="KW-1133">Transmembrane helix</keyword>
<sequence length="214" mass="22718">MSSVETLLLAIGPILLAVSLHEAAHGLVANWLGDSTAKDLGRLTANPIKHIDPIGTIVVPLILVVTVGMPFGWAKPVPVNPARFKNPLKDMALVALAGPVANFIMAVLWVMFLVGVVKLTSNSALSTGLKAMAVFGIQINVVLMVLNLLPVPPLDGGRIVTGVLPANIAMLFIRFERLGMVLVILLLVSGYLGTILQPLVSGFQLRLYSIFGLM</sequence>
<keyword evidence="8" id="KW-0378">Hydrolase</keyword>
<dbReference type="InterPro" id="IPR008915">
    <property type="entry name" value="Peptidase_M50"/>
</dbReference>
<comment type="cofactor">
    <cofactor evidence="1">
        <name>Zn(2+)</name>
        <dbReference type="ChEBI" id="CHEBI:29105"/>
    </cofactor>
</comment>
<feature type="transmembrane region" description="Helical" evidence="13">
    <location>
        <begin position="6"/>
        <end position="33"/>
    </location>
</feature>
<evidence type="ECO:0000313" key="15">
    <source>
        <dbReference type="EMBL" id="VAW70368.1"/>
    </source>
</evidence>
<evidence type="ECO:0000256" key="8">
    <source>
        <dbReference type="ARBA" id="ARBA00022801"/>
    </source>
</evidence>
<comment type="subcellular location">
    <subcellularLocation>
        <location evidence="2">Cell membrane</location>
        <topology evidence="2">Multi-pass membrane protein</topology>
    </subcellularLocation>
</comment>
<dbReference type="EMBL" id="UOFI01000196">
    <property type="protein sequence ID" value="VAW70368.1"/>
    <property type="molecule type" value="Genomic_DNA"/>
</dbReference>
<evidence type="ECO:0000256" key="7">
    <source>
        <dbReference type="ARBA" id="ARBA00022723"/>
    </source>
</evidence>
<evidence type="ECO:0000256" key="9">
    <source>
        <dbReference type="ARBA" id="ARBA00022833"/>
    </source>
</evidence>
<evidence type="ECO:0000256" key="6">
    <source>
        <dbReference type="ARBA" id="ARBA00022692"/>
    </source>
</evidence>